<sequence>MQNKTIFVQPGGGFNRVTIGQSEAAAPKRGEISVRLRATSLNFHDYAVVTGMPGFVYDMPRIPMADCAGEVMAVGESITEFAVGDSVISTFFPIWLDGEPNVHDFSTVPGDGIDGYAREQVTAAATSFTHAPKGWSHAEAATLPTSATTAWRALVQEGRIKAGDIVLVQGSGGLSTVALQLAKMLGATVVATVSNDAKAKRAKALGADFTVNYREDKSWGETVRKLTGDCGVDIVTDIAGPTTLEQSVHAVRTGGTIVMIGLIGGMEFTLPILPVLARQVQMKSIIVGSRKNQQDLVRAIDASGYRPVLDRHFNLDAIVEAFRYQESGQHFGKIILDI</sequence>
<dbReference type="KEGG" id="ntt:TAO_1034"/>
<organism evidence="2 3">
    <name type="scientific">Candidatus Nitrosoglobus terrae</name>
    <dbReference type="NCBI Taxonomy" id="1630141"/>
    <lineage>
        <taxon>Bacteria</taxon>
        <taxon>Pseudomonadati</taxon>
        <taxon>Pseudomonadota</taxon>
        <taxon>Gammaproteobacteria</taxon>
        <taxon>Chromatiales</taxon>
        <taxon>Chromatiaceae</taxon>
        <taxon>Candidatus Nitrosoglobus</taxon>
    </lineage>
</organism>
<dbReference type="Pfam" id="PF08240">
    <property type="entry name" value="ADH_N"/>
    <property type="match status" value="1"/>
</dbReference>
<accession>A0A1Q2SMP9</accession>
<proteinExistence type="predicted"/>
<dbReference type="Gene3D" id="3.40.50.720">
    <property type="entry name" value="NAD(P)-binding Rossmann-like Domain"/>
    <property type="match status" value="1"/>
</dbReference>
<dbReference type="CDD" id="cd08276">
    <property type="entry name" value="MDR7"/>
    <property type="match status" value="1"/>
</dbReference>
<dbReference type="OrthoDB" id="9787435at2"/>
<dbReference type="PANTHER" id="PTHR45033:SF2">
    <property type="entry name" value="ZINC-TYPE ALCOHOL DEHYDROGENASE-LIKE PROTEIN C1773.06C"/>
    <property type="match status" value="1"/>
</dbReference>
<keyword evidence="3" id="KW-1185">Reference proteome</keyword>
<dbReference type="AlphaFoldDB" id="A0A1Q2SMP9"/>
<dbReference type="InterPro" id="IPR020843">
    <property type="entry name" value="ER"/>
</dbReference>
<protein>
    <submittedName>
        <fullName evidence="2">NADPH:quinone oxidoreductase</fullName>
    </submittedName>
</protein>
<reference evidence="2 3" key="1">
    <citation type="journal article" date="2017" name="ISME J.">
        <title>An acid-tolerant ammonia-oxidizing ?-proteobacterium from soil.</title>
        <authorList>
            <person name="Hayatsu M."/>
            <person name="Tago K."/>
            <person name="Uchiyama I."/>
            <person name="Toyoda A."/>
            <person name="Wang Y."/>
            <person name="Shimomura Y."/>
            <person name="Okubo T."/>
            <person name="Kurisu F."/>
            <person name="Hirono Y."/>
            <person name="Nonaka K."/>
            <person name="Akiyama H."/>
            <person name="Itoh T."/>
            <person name="Takami H."/>
        </authorList>
    </citation>
    <scope>NUCLEOTIDE SEQUENCE [LARGE SCALE GENOMIC DNA]</scope>
    <source>
        <strain evidence="2 3">TAO100</strain>
    </source>
</reference>
<dbReference type="Pfam" id="PF00107">
    <property type="entry name" value="ADH_zinc_N"/>
    <property type="match status" value="1"/>
</dbReference>
<dbReference type="InterPro" id="IPR036291">
    <property type="entry name" value="NAD(P)-bd_dom_sf"/>
</dbReference>
<dbReference type="InterPro" id="IPR052711">
    <property type="entry name" value="Zinc_ADH-like"/>
</dbReference>
<dbReference type="Proteomes" id="UP000243679">
    <property type="component" value="Chromosome"/>
</dbReference>
<gene>
    <name evidence="2" type="ORF">TAO_1034</name>
</gene>
<dbReference type="SMART" id="SM00829">
    <property type="entry name" value="PKS_ER"/>
    <property type="match status" value="1"/>
</dbReference>
<dbReference type="PANTHER" id="PTHR45033">
    <property type="match status" value="1"/>
</dbReference>
<dbReference type="GO" id="GO:0016491">
    <property type="term" value="F:oxidoreductase activity"/>
    <property type="evidence" value="ECO:0007669"/>
    <property type="project" value="InterPro"/>
</dbReference>
<dbReference type="SUPFAM" id="SSF50129">
    <property type="entry name" value="GroES-like"/>
    <property type="match status" value="1"/>
</dbReference>
<evidence type="ECO:0000259" key="1">
    <source>
        <dbReference type="SMART" id="SM00829"/>
    </source>
</evidence>
<name>A0A1Q2SMP9_9GAMM</name>
<dbReference type="Gene3D" id="3.90.180.10">
    <property type="entry name" value="Medium-chain alcohol dehydrogenases, catalytic domain"/>
    <property type="match status" value="1"/>
</dbReference>
<dbReference type="EMBL" id="AP014836">
    <property type="protein sequence ID" value="BAW80404.1"/>
    <property type="molecule type" value="Genomic_DNA"/>
</dbReference>
<evidence type="ECO:0000313" key="2">
    <source>
        <dbReference type="EMBL" id="BAW80404.1"/>
    </source>
</evidence>
<feature type="domain" description="Enoyl reductase (ER)" evidence="1">
    <location>
        <begin position="12"/>
        <end position="336"/>
    </location>
</feature>
<evidence type="ECO:0000313" key="3">
    <source>
        <dbReference type="Proteomes" id="UP000243679"/>
    </source>
</evidence>
<dbReference type="SUPFAM" id="SSF51735">
    <property type="entry name" value="NAD(P)-binding Rossmann-fold domains"/>
    <property type="match status" value="1"/>
</dbReference>
<dbReference type="InterPro" id="IPR013154">
    <property type="entry name" value="ADH-like_N"/>
</dbReference>
<dbReference type="InterPro" id="IPR013149">
    <property type="entry name" value="ADH-like_C"/>
</dbReference>
<dbReference type="InterPro" id="IPR011032">
    <property type="entry name" value="GroES-like_sf"/>
</dbReference>